<proteinExistence type="predicted"/>
<organism evidence="1 2">
    <name type="scientific">Oscillatoria acuminata PCC 6304</name>
    <dbReference type="NCBI Taxonomy" id="56110"/>
    <lineage>
        <taxon>Bacteria</taxon>
        <taxon>Bacillati</taxon>
        <taxon>Cyanobacteriota</taxon>
        <taxon>Cyanophyceae</taxon>
        <taxon>Oscillatoriophycideae</taxon>
        <taxon>Oscillatoriales</taxon>
        <taxon>Oscillatoriaceae</taxon>
        <taxon>Oscillatoria</taxon>
    </lineage>
</organism>
<dbReference type="HOGENOM" id="CLU_1720508_0_0_3"/>
<name>K9TCS0_9CYAN</name>
<dbReference type="KEGG" id="oac:Oscil6304_0014"/>
<dbReference type="InParanoid" id="K9TCS0"/>
<gene>
    <name evidence="1" type="ORF">Oscil6304_0014</name>
</gene>
<dbReference type="Proteomes" id="UP000010367">
    <property type="component" value="Chromosome"/>
</dbReference>
<keyword evidence="2" id="KW-1185">Reference proteome</keyword>
<reference evidence="1 2" key="1">
    <citation type="submission" date="2012-06" db="EMBL/GenBank/DDBJ databases">
        <title>Finished chromosome of genome of Oscillatoria acuminata PCC 6304.</title>
        <authorList>
            <consortium name="US DOE Joint Genome Institute"/>
            <person name="Gugger M."/>
            <person name="Coursin T."/>
            <person name="Rippka R."/>
            <person name="Tandeau De Marsac N."/>
            <person name="Huntemann M."/>
            <person name="Wei C.-L."/>
            <person name="Han J."/>
            <person name="Detter J.C."/>
            <person name="Han C."/>
            <person name="Tapia R."/>
            <person name="Davenport K."/>
            <person name="Daligault H."/>
            <person name="Erkkila T."/>
            <person name="Gu W."/>
            <person name="Munk A.C.C."/>
            <person name="Teshima H."/>
            <person name="Xu Y."/>
            <person name="Chain P."/>
            <person name="Chen A."/>
            <person name="Krypides N."/>
            <person name="Mavromatis K."/>
            <person name="Markowitz V."/>
            <person name="Szeto E."/>
            <person name="Ivanova N."/>
            <person name="Mikhailova N."/>
            <person name="Ovchinnikova G."/>
            <person name="Pagani I."/>
            <person name="Pati A."/>
            <person name="Goodwin L."/>
            <person name="Peters L."/>
            <person name="Pitluck S."/>
            <person name="Woyke T."/>
            <person name="Kerfeld C."/>
        </authorList>
    </citation>
    <scope>NUCLEOTIDE SEQUENCE [LARGE SCALE GENOMIC DNA]</scope>
    <source>
        <strain evidence="1 2">PCC 6304</strain>
    </source>
</reference>
<protein>
    <submittedName>
        <fullName evidence="1">Uncharacterized protein</fullName>
    </submittedName>
</protein>
<dbReference type="EMBL" id="CP003607">
    <property type="protein sequence ID" value="AFY79774.1"/>
    <property type="molecule type" value="Genomic_DNA"/>
</dbReference>
<sequence length="152" mass="16974">MMTPLTCVTLKAFLAAVCSLDASLPDSVQKEIRTVAQKGEYDRLDAIARNCSQLTPTYLQARRLLHHPSQERKMGGDFPPDDTPEPFNTETENFARNVDELKDMQALLDAIEAEMTRTGADGSEVPEKIEQILEAEDSFAIARQLFPYCPLV</sequence>
<accession>K9TCS0</accession>
<dbReference type="AlphaFoldDB" id="K9TCS0"/>
<dbReference type="OrthoDB" id="9958261at2"/>
<dbReference type="RefSeq" id="WP_015146424.1">
    <property type="nucleotide sequence ID" value="NC_019693.1"/>
</dbReference>
<evidence type="ECO:0000313" key="2">
    <source>
        <dbReference type="Proteomes" id="UP000010367"/>
    </source>
</evidence>
<evidence type="ECO:0000313" key="1">
    <source>
        <dbReference type="EMBL" id="AFY79774.1"/>
    </source>
</evidence>
<dbReference type="STRING" id="56110.Oscil6304_0014"/>